<comment type="subcellular location">
    <subcellularLocation>
        <location evidence="1">Membrane</location>
    </subcellularLocation>
</comment>
<gene>
    <name evidence="8" type="ORF">OKA104_LOCUS23124</name>
    <name evidence="7" type="ORF">VCS650_LOCUS37384</name>
</gene>
<feature type="transmembrane region" description="Helical" evidence="6">
    <location>
        <begin position="87"/>
        <end position="105"/>
    </location>
</feature>
<dbReference type="EMBL" id="CAJNON010001004">
    <property type="protein sequence ID" value="CAF1415465.1"/>
    <property type="molecule type" value="Genomic_DNA"/>
</dbReference>
<dbReference type="AlphaFoldDB" id="A0A819G655"/>
<dbReference type="OrthoDB" id="6083617at2759"/>
<dbReference type="PANTHER" id="PTHR13999">
    <property type="entry name" value="INTERFERON INDUCIBLE TRANSMEMBRANE PROTEIN"/>
    <property type="match status" value="1"/>
</dbReference>
<evidence type="ECO:0000256" key="4">
    <source>
        <dbReference type="ARBA" id="ARBA00022989"/>
    </source>
</evidence>
<evidence type="ECO:0000256" key="3">
    <source>
        <dbReference type="ARBA" id="ARBA00022692"/>
    </source>
</evidence>
<name>A0A819G655_9BILA</name>
<dbReference type="GO" id="GO:0060337">
    <property type="term" value="P:type I interferon-mediated signaling pathway"/>
    <property type="evidence" value="ECO:0007669"/>
    <property type="project" value="TreeGrafter"/>
</dbReference>
<dbReference type="GO" id="GO:0051607">
    <property type="term" value="P:defense response to virus"/>
    <property type="evidence" value="ECO:0007669"/>
    <property type="project" value="TreeGrafter"/>
</dbReference>
<dbReference type="GO" id="GO:0035456">
    <property type="term" value="P:response to interferon-beta"/>
    <property type="evidence" value="ECO:0007669"/>
    <property type="project" value="TreeGrafter"/>
</dbReference>
<dbReference type="GO" id="GO:0035455">
    <property type="term" value="P:response to interferon-alpha"/>
    <property type="evidence" value="ECO:0007669"/>
    <property type="project" value="TreeGrafter"/>
</dbReference>
<dbReference type="InterPro" id="IPR007593">
    <property type="entry name" value="CD225/Dispanin_fam"/>
</dbReference>
<dbReference type="Proteomes" id="UP000663891">
    <property type="component" value="Unassembled WGS sequence"/>
</dbReference>
<organism evidence="8 9">
    <name type="scientific">Adineta steineri</name>
    <dbReference type="NCBI Taxonomy" id="433720"/>
    <lineage>
        <taxon>Eukaryota</taxon>
        <taxon>Metazoa</taxon>
        <taxon>Spiralia</taxon>
        <taxon>Gnathifera</taxon>
        <taxon>Rotifera</taxon>
        <taxon>Eurotatoria</taxon>
        <taxon>Bdelloidea</taxon>
        <taxon>Adinetida</taxon>
        <taxon>Adinetidae</taxon>
        <taxon>Adineta</taxon>
    </lineage>
</organism>
<dbReference type="GO" id="GO:0005886">
    <property type="term" value="C:plasma membrane"/>
    <property type="evidence" value="ECO:0007669"/>
    <property type="project" value="TreeGrafter"/>
</dbReference>
<dbReference type="InterPro" id="IPR051517">
    <property type="entry name" value="IFITM_antiviral_protein"/>
</dbReference>
<dbReference type="GO" id="GO:0045071">
    <property type="term" value="P:negative regulation of viral genome replication"/>
    <property type="evidence" value="ECO:0007669"/>
    <property type="project" value="TreeGrafter"/>
</dbReference>
<proteinExistence type="inferred from homology"/>
<comment type="caution">
    <text evidence="8">The sequence shown here is derived from an EMBL/GenBank/DDBJ whole genome shotgun (WGS) entry which is preliminary data.</text>
</comment>
<dbReference type="Pfam" id="PF04505">
    <property type="entry name" value="CD225"/>
    <property type="match status" value="1"/>
</dbReference>
<sequence>MNMNDKQFIDTNNRDQKQAGANFVVMHQPPPVATHTMTANIPNFYQPQPVLIYQNPNHPPMMMMNHGINMNPAMTPQIMAIPDYKTWSIFNICCCCFILGIFAYMKSGRTRDNKMCGNFQGALEASKSAKLLNIAATVIGSIAIITLIILAATKTITIYTYSY</sequence>
<protein>
    <submittedName>
        <fullName evidence="8">Uncharacterized protein</fullName>
    </submittedName>
</protein>
<evidence type="ECO:0000313" key="7">
    <source>
        <dbReference type="EMBL" id="CAF1415465.1"/>
    </source>
</evidence>
<keyword evidence="5 6" id="KW-0472">Membrane</keyword>
<evidence type="ECO:0000256" key="1">
    <source>
        <dbReference type="ARBA" id="ARBA00004370"/>
    </source>
</evidence>
<keyword evidence="4 6" id="KW-1133">Transmembrane helix</keyword>
<evidence type="ECO:0000256" key="5">
    <source>
        <dbReference type="ARBA" id="ARBA00023136"/>
    </source>
</evidence>
<evidence type="ECO:0000313" key="8">
    <source>
        <dbReference type="EMBL" id="CAF3880814.1"/>
    </source>
</evidence>
<evidence type="ECO:0000256" key="6">
    <source>
        <dbReference type="SAM" id="Phobius"/>
    </source>
</evidence>
<dbReference type="PANTHER" id="PTHR13999:SF4">
    <property type="entry name" value="INTERFERON-INDUCED TRANSMEMBRANE PROTEIN 3"/>
    <property type="match status" value="1"/>
</dbReference>
<accession>A0A819G655</accession>
<evidence type="ECO:0000256" key="2">
    <source>
        <dbReference type="ARBA" id="ARBA00006843"/>
    </source>
</evidence>
<dbReference type="GO" id="GO:0046597">
    <property type="term" value="P:host-mediated suppression of symbiont invasion"/>
    <property type="evidence" value="ECO:0007669"/>
    <property type="project" value="TreeGrafter"/>
</dbReference>
<comment type="similarity">
    <text evidence="2">Belongs to the CD225/Dispanin family.</text>
</comment>
<dbReference type="EMBL" id="CAJOAY010001737">
    <property type="protein sequence ID" value="CAF3880814.1"/>
    <property type="molecule type" value="Genomic_DNA"/>
</dbReference>
<keyword evidence="3 6" id="KW-0812">Transmembrane</keyword>
<reference evidence="8" key="1">
    <citation type="submission" date="2021-02" db="EMBL/GenBank/DDBJ databases">
        <authorList>
            <person name="Nowell W R."/>
        </authorList>
    </citation>
    <scope>NUCLEOTIDE SEQUENCE</scope>
</reference>
<dbReference type="GO" id="GO:0034341">
    <property type="term" value="P:response to type II interferon"/>
    <property type="evidence" value="ECO:0007669"/>
    <property type="project" value="TreeGrafter"/>
</dbReference>
<feature type="transmembrane region" description="Helical" evidence="6">
    <location>
        <begin position="131"/>
        <end position="153"/>
    </location>
</feature>
<evidence type="ECO:0000313" key="9">
    <source>
        <dbReference type="Proteomes" id="UP000663881"/>
    </source>
</evidence>
<dbReference type="Proteomes" id="UP000663881">
    <property type="component" value="Unassembled WGS sequence"/>
</dbReference>